<evidence type="ECO:0000256" key="1">
    <source>
        <dbReference type="ARBA" id="ARBA00004196"/>
    </source>
</evidence>
<dbReference type="Proteomes" id="UP000777784">
    <property type="component" value="Unassembled WGS sequence"/>
</dbReference>
<evidence type="ECO:0000256" key="6">
    <source>
        <dbReference type="ARBA" id="ARBA00023136"/>
    </source>
</evidence>
<dbReference type="PANTHER" id="PTHR42827">
    <property type="entry name" value="IRON-SULFUR CLUSTER-BINDING PROTEIN-RELATED"/>
    <property type="match status" value="1"/>
</dbReference>
<keyword evidence="7" id="KW-0812">Transmembrane</keyword>
<dbReference type="InterPro" id="IPR012832">
    <property type="entry name" value="RDH"/>
</dbReference>
<dbReference type="InterPro" id="IPR017900">
    <property type="entry name" value="4Fe4S_Fe_S_CS"/>
</dbReference>
<evidence type="ECO:0000256" key="7">
    <source>
        <dbReference type="SAM" id="Phobius"/>
    </source>
</evidence>
<keyword evidence="4" id="KW-0408">Iron</keyword>
<evidence type="ECO:0000259" key="8">
    <source>
        <dbReference type="PROSITE" id="PS51379"/>
    </source>
</evidence>
<reference evidence="9" key="1">
    <citation type="submission" date="2021-05" db="EMBL/GenBank/DDBJ databases">
        <title>Energy efficiency and biological interactions define the core microbiome of deep oligotrophic groundwater.</title>
        <authorList>
            <person name="Mehrshad M."/>
            <person name="Lopez-Fernandez M."/>
            <person name="Bell E."/>
            <person name="Bernier-Latmani R."/>
            <person name="Bertilsson S."/>
            <person name="Dopson M."/>
        </authorList>
    </citation>
    <scope>NUCLEOTIDE SEQUENCE</scope>
    <source>
        <strain evidence="9">Modern_marine.mb.64</strain>
    </source>
</reference>
<evidence type="ECO:0000256" key="3">
    <source>
        <dbReference type="ARBA" id="ARBA00022729"/>
    </source>
</evidence>
<feature type="transmembrane region" description="Helical" evidence="7">
    <location>
        <begin position="6"/>
        <end position="28"/>
    </location>
</feature>
<keyword evidence="6 7" id="KW-0472">Membrane</keyword>
<dbReference type="PANTHER" id="PTHR42827:SF1">
    <property type="entry name" value="IRON-SULFUR CLUSTER-BINDING PROTEIN"/>
    <property type="match status" value="1"/>
</dbReference>
<dbReference type="GO" id="GO:0046872">
    <property type="term" value="F:metal ion binding"/>
    <property type="evidence" value="ECO:0007669"/>
    <property type="project" value="UniProtKB-KW"/>
</dbReference>
<dbReference type="SUPFAM" id="SSF54862">
    <property type="entry name" value="4Fe-4S ferredoxins"/>
    <property type="match status" value="1"/>
</dbReference>
<sequence>MSLISFIFIASGLAASLFLAAFVAGSIFERAARPIFRSAVLFLVFTVLWFGAGPLFNPPDWCRLLAALSLLSLGIAFFAPIGKTEGIRIGEITERVDERDVVFSREEYFPGSKAYEEYYTDHPEKKDVDDKIRELPALLEVGGRYYDKQESEQLHNIMKVTENLTTKVDGGVAPERFEVDRTETTKYIKRLIRRLGATDVGIAALNPMYLYSHVGRGPEPWGSAIENHHRYVIVFTLEMNAGRVRRAPELPITEESLTQYLRGAHLSISLAAYIRSLGYPARAHISGSNYQIMLPPAAHDAGLGELGRMGYLITPKEGGRVRLGAVTTDLPLDTDQPITFGVQDFCAKCKKCAVNCPPGAIPNKGKADIRGVEKWRMNMESCLRYWRHIGTDCGICMKVCPFSHPPTWAHNIIRFGIRKSSFARTVSVWGDDFIYGKKIV</sequence>
<organism evidence="9 10">
    <name type="scientific">Eiseniibacteriota bacterium</name>
    <dbReference type="NCBI Taxonomy" id="2212470"/>
    <lineage>
        <taxon>Bacteria</taxon>
        <taxon>Candidatus Eiseniibacteriota</taxon>
    </lineage>
</organism>
<dbReference type="Pfam" id="PF12838">
    <property type="entry name" value="Fer4_7"/>
    <property type="match status" value="1"/>
</dbReference>
<evidence type="ECO:0000256" key="4">
    <source>
        <dbReference type="ARBA" id="ARBA00023004"/>
    </source>
</evidence>
<protein>
    <submittedName>
        <fullName evidence="9">Reductive dehalogenase</fullName>
    </submittedName>
</protein>
<evidence type="ECO:0000313" key="10">
    <source>
        <dbReference type="Proteomes" id="UP000777784"/>
    </source>
</evidence>
<evidence type="ECO:0000313" key="9">
    <source>
        <dbReference type="EMBL" id="MBU2691489.1"/>
    </source>
</evidence>
<keyword evidence="3" id="KW-0732">Signal</keyword>
<dbReference type="AlphaFoldDB" id="A0A948S0B9"/>
<comment type="subcellular location">
    <subcellularLocation>
        <location evidence="1">Cell envelope</location>
    </subcellularLocation>
</comment>
<evidence type="ECO:0000256" key="2">
    <source>
        <dbReference type="ARBA" id="ARBA00022723"/>
    </source>
</evidence>
<dbReference type="InterPro" id="IPR017896">
    <property type="entry name" value="4Fe4S_Fe-S-bd"/>
</dbReference>
<dbReference type="Gene3D" id="3.30.70.20">
    <property type="match status" value="1"/>
</dbReference>
<feature type="domain" description="4Fe-4S ferredoxin-type" evidence="8">
    <location>
        <begin position="336"/>
        <end position="366"/>
    </location>
</feature>
<name>A0A948S0B9_UNCEI</name>
<dbReference type="GO" id="GO:0030313">
    <property type="term" value="C:cell envelope"/>
    <property type="evidence" value="ECO:0007669"/>
    <property type="project" value="UniProtKB-SubCell"/>
</dbReference>
<gene>
    <name evidence="9" type="ORF">KJ970_11230</name>
</gene>
<feature type="transmembrane region" description="Helical" evidence="7">
    <location>
        <begin position="35"/>
        <end position="52"/>
    </location>
</feature>
<dbReference type="EMBL" id="JAHJDP010000065">
    <property type="protein sequence ID" value="MBU2691489.1"/>
    <property type="molecule type" value="Genomic_DNA"/>
</dbReference>
<keyword evidence="7" id="KW-1133">Transmembrane helix</keyword>
<accession>A0A948S0B9</accession>
<dbReference type="GO" id="GO:0051536">
    <property type="term" value="F:iron-sulfur cluster binding"/>
    <property type="evidence" value="ECO:0007669"/>
    <property type="project" value="UniProtKB-KW"/>
</dbReference>
<dbReference type="PROSITE" id="PS00198">
    <property type="entry name" value="4FE4S_FER_1"/>
    <property type="match status" value="1"/>
</dbReference>
<feature type="transmembrane region" description="Helical" evidence="7">
    <location>
        <begin position="64"/>
        <end position="82"/>
    </location>
</feature>
<proteinExistence type="predicted"/>
<dbReference type="PROSITE" id="PS51379">
    <property type="entry name" value="4FE4S_FER_2"/>
    <property type="match status" value="1"/>
</dbReference>
<comment type="caution">
    <text evidence="9">The sequence shown here is derived from an EMBL/GenBank/DDBJ whole genome shotgun (WGS) entry which is preliminary data.</text>
</comment>
<keyword evidence="5" id="KW-0411">Iron-sulfur</keyword>
<keyword evidence="2" id="KW-0479">Metal-binding</keyword>
<dbReference type="NCBIfam" id="TIGR02486">
    <property type="entry name" value="RDH"/>
    <property type="match status" value="1"/>
</dbReference>
<evidence type="ECO:0000256" key="5">
    <source>
        <dbReference type="ARBA" id="ARBA00023014"/>
    </source>
</evidence>